<evidence type="ECO:0000313" key="3">
    <source>
        <dbReference type="Proteomes" id="UP000321558"/>
    </source>
</evidence>
<keyword evidence="3" id="KW-1185">Reference proteome</keyword>
<protein>
    <submittedName>
        <fullName evidence="2">N-acetyltransferase</fullName>
    </submittedName>
</protein>
<dbReference type="PANTHER" id="PTHR43415:SF3">
    <property type="entry name" value="GNAT-FAMILY ACETYLTRANSFERASE"/>
    <property type="match status" value="1"/>
</dbReference>
<proteinExistence type="predicted"/>
<feature type="domain" description="N-acetyltransferase" evidence="1">
    <location>
        <begin position="6"/>
        <end position="168"/>
    </location>
</feature>
<dbReference type="STRING" id="582851.GCA_900162665_02824"/>
<dbReference type="InterPro" id="IPR000182">
    <property type="entry name" value="GNAT_dom"/>
</dbReference>
<dbReference type="Pfam" id="PF13302">
    <property type="entry name" value="Acetyltransf_3"/>
    <property type="match status" value="1"/>
</dbReference>
<name>A0A511ZEK0_9BACI</name>
<accession>A0A511ZEK0</accession>
<dbReference type="GO" id="GO:0016747">
    <property type="term" value="F:acyltransferase activity, transferring groups other than amino-acyl groups"/>
    <property type="evidence" value="ECO:0007669"/>
    <property type="project" value="InterPro"/>
</dbReference>
<reference evidence="2 3" key="1">
    <citation type="submission" date="2019-07" db="EMBL/GenBank/DDBJ databases">
        <title>Whole genome shotgun sequence of Oceanobacillus sojae NBRC 105379.</title>
        <authorList>
            <person name="Hosoyama A."/>
            <person name="Uohara A."/>
            <person name="Ohji S."/>
            <person name="Ichikawa N."/>
        </authorList>
    </citation>
    <scope>NUCLEOTIDE SEQUENCE [LARGE SCALE GENOMIC DNA]</scope>
    <source>
        <strain evidence="2 3">NBRC 105379</strain>
    </source>
</reference>
<dbReference type="PROSITE" id="PS51186">
    <property type="entry name" value="GNAT"/>
    <property type="match status" value="1"/>
</dbReference>
<dbReference type="RefSeq" id="WP_147208541.1">
    <property type="nucleotide sequence ID" value="NZ_BJYM01000002.1"/>
</dbReference>
<dbReference type="PANTHER" id="PTHR43415">
    <property type="entry name" value="SPERMIDINE N(1)-ACETYLTRANSFERASE"/>
    <property type="match status" value="1"/>
</dbReference>
<comment type="caution">
    <text evidence="2">The sequence shown here is derived from an EMBL/GenBank/DDBJ whole genome shotgun (WGS) entry which is preliminary data.</text>
</comment>
<sequence>MNLPEVKLRELKLEDAADRYKWCLDKEVTRYLKVPDTFPPFTMEETENWIQKCTDKTNGYEQKAILSGDGKHIGWVDLKNIDTFNKQAELGITVGNKDFWGNGYGAAAMKTMLLWGFQELSLHKIWLRVDIDNQQAIKSYKKSGFIEEGILREDRKRGNGFVDRLRMSILRSEFFLKG</sequence>
<dbReference type="EMBL" id="BJYM01000002">
    <property type="protein sequence ID" value="GEN85874.1"/>
    <property type="molecule type" value="Genomic_DNA"/>
</dbReference>
<dbReference type="Gene3D" id="3.40.630.30">
    <property type="match status" value="1"/>
</dbReference>
<organism evidence="2 3">
    <name type="scientific">Oceanobacillus sojae</name>
    <dbReference type="NCBI Taxonomy" id="582851"/>
    <lineage>
        <taxon>Bacteria</taxon>
        <taxon>Bacillati</taxon>
        <taxon>Bacillota</taxon>
        <taxon>Bacilli</taxon>
        <taxon>Bacillales</taxon>
        <taxon>Bacillaceae</taxon>
        <taxon>Oceanobacillus</taxon>
    </lineage>
</organism>
<dbReference type="InterPro" id="IPR016181">
    <property type="entry name" value="Acyl_CoA_acyltransferase"/>
</dbReference>
<dbReference type="Proteomes" id="UP000321558">
    <property type="component" value="Unassembled WGS sequence"/>
</dbReference>
<keyword evidence="2" id="KW-0808">Transferase</keyword>
<dbReference type="SUPFAM" id="SSF55729">
    <property type="entry name" value="Acyl-CoA N-acyltransferases (Nat)"/>
    <property type="match status" value="1"/>
</dbReference>
<dbReference type="AlphaFoldDB" id="A0A511ZEK0"/>
<evidence type="ECO:0000313" key="2">
    <source>
        <dbReference type="EMBL" id="GEN85874.1"/>
    </source>
</evidence>
<dbReference type="OrthoDB" id="9795206at2"/>
<evidence type="ECO:0000259" key="1">
    <source>
        <dbReference type="PROSITE" id="PS51186"/>
    </source>
</evidence>
<gene>
    <name evidence="2" type="ORF">OSO01_06130</name>
</gene>